<reference evidence="2 3" key="1">
    <citation type="submission" date="2019-03" db="EMBL/GenBank/DDBJ databases">
        <title>Single cell metagenomics reveals metabolic interactions within the superorganism composed of flagellate Streblomastix strix and complex community of Bacteroidetes bacteria on its surface.</title>
        <authorList>
            <person name="Treitli S.C."/>
            <person name="Kolisko M."/>
            <person name="Husnik F."/>
            <person name="Keeling P."/>
            <person name="Hampl V."/>
        </authorList>
    </citation>
    <scope>NUCLEOTIDE SEQUENCE [LARGE SCALE GENOMIC DNA]</scope>
    <source>
        <strain evidence="2">ST1C</strain>
    </source>
</reference>
<feature type="compositionally biased region" description="Basic and acidic residues" evidence="1">
    <location>
        <begin position="618"/>
        <end position="707"/>
    </location>
</feature>
<feature type="region of interest" description="Disordered" evidence="1">
    <location>
        <begin position="595"/>
        <end position="707"/>
    </location>
</feature>
<comment type="caution">
    <text evidence="2">The sequence shown here is derived from an EMBL/GenBank/DDBJ whole genome shotgun (WGS) entry which is preliminary data.</text>
</comment>
<evidence type="ECO:0000313" key="2">
    <source>
        <dbReference type="EMBL" id="KAA6379602.1"/>
    </source>
</evidence>
<evidence type="ECO:0000313" key="3">
    <source>
        <dbReference type="Proteomes" id="UP000324800"/>
    </source>
</evidence>
<name>A0A5J4VB24_9EUKA</name>
<dbReference type="EMBL" id="SNRW01008389">
    <property type="protein sequence ID" value="KAA6379602.1"/>
    <property type="molecule type" value="Genomic_DNA"/>
</dbReference>
<feature type="non-terminal residue" evidence="2">
    <location>
        <position position="1"/>
    </location>
</feature>
<organism evidence="2 3">
    <name type="scientific">Streblomastix strix</name>
    <dbReference type="NCBI Taxonomy" id="222440"/>
    <lineage>
        <taxon>Eukaryota</taxon>
        <taxon>Metamonada</taxon>
        <taxon>Preaxostyla</taxon>
        <taxon>Oxymonadida</taxon>
        <taxon>Streblomastigidae</taxon>
        <taxon>Streblomastix</taxon>
    </lineage>
</organism>
<accession>A0A5J4VB24</accession>
<evidence type="ECO:0008006" key="4">
    <source>
        <dbReference type="Google" id="ProtNLM"/>
    </source>
</evidence>
<feature type="compositionally biased region" description="Polar residues" evidence="1">
    <location>
        <begin position="553"/>
        <end position="566"/>
    </location>
</feature>
<proteinExistence type="predicted"/>
<feature type="compositionally biased region" description="Basic and acidic residues" evidence="1">
    <location>
        <begin position="341"/>
        <end position="414"/>
    </location>
</feature>
<feature type="region of interest" description="Disordered" evidence="1">
    <location>
        <begin position="190"/>
        <end position="307"/>
    </location>
</feature>
<gene>
    <name evidence="2" type="ORF">EZS28_024870</name>
</gene>
<feature type="compositionally biased region" description="Acidic residues" evidence="1">
    <location>
        <begin position="190"/>
        <end position="203"/>
    </location>
</feature>
<feature type="region of interest" description="Disordered" evidence="1">
    <location>
        <begin position="113"/>
        <end position="147"/>
    </location>
</feature>
<evidence type="ECO:0000256" key="1">
    <source>
        <dbReference type="SAM" id="MobiDB-lite"/>
    </source>
</evidence>
<sequence>SKQLEEDLLLTDGAYKEIPAHKYIPLFLINIINALYKSQVLLSGKGFQLKPDPKAFAVVSRTSLFDPFFILPLDLDDTGSIIANLFIAYLMRIPLGIFTQDIARKLRNLSKEEDKEKVTNIEDEKAPDNNKLNENEKPSQIDSESKKRKIDQFSTIFTSLPPENRGSFQIVFEMLHYMLMNGKVEEEEEIEIEEEEVKEEEIIENQGKDEKLENEKNEEKVKEQEKEQVKVVEQDESTFGKEELVIDLKEKEKETKKEQEKEQEKEKPIEQEKEQKKEQEKSSEKEKTDSTSQQSAPLDSTPDPIVVVPHNFTSKQIAKIFASCFYHPVIPNPPNPVETVIDDKVDKKEDEKELKEDAIKEEKEQEKNQEIDKKEGAEQEQQEEKALEEKSATEELKEEIKPETTETKEPEKEPQSVSQPTEQQQIQKQTATTTASQQQQQQQQQNSSSSSQGNIPIKLAVLPPTPEWLVSAVQFTIENFPSIYREIQSKVKKTGKLEEKVDEKDKEKDAGEKNEGKVDKTENELFPERIRMKDIPILHQLMGKLLRNTLSTHQKNPFQIKTPQKSKQAKTKTKPIYIFTGEEVRRHKLVPVPNFSAEIQRPAGKKKIPIAPPSFGVESEKKEEIKEEKDEEKKKQEKDSEVKKDAEIEMKEIEKKDKDEKVEEKKKDEDKAEDENAKLEEKEKEKIEQTLETADKEEAVPSVKNEG</sequence>
<protein>
    <recommendedName>
        <fullName evidence="4">Rho-GAP domain-containing protein</fullName>
    </recommendedName>
</protein>
<feature type="compositionally biased region" description="Basic and acidic residues" evidence="1">
    <location>
        <begin position="495"/>
        <end position="525"/>
    </location>
</feature>
<feature type="region of interest" description="Disordered" evidence="1">
    <location>
        <begin position="489"/>
        <end position="525"/>
    </location>
</feature>
<feature type="region of interest" description="Disordered" evidence="1">
    <location>
        <begin position="553"/>
        <end position="574"/>
    </location>
</feature>
<feature type="compositionally biased region" description="Basic and acidic residues" evidence="1">
    <location>
        <begin position="206"/>
        <end position="289"/>
    </location>
</feature>
<dbReference type="Proteomes" id="UP000324800">
    <property type="component" value="Unassembled WGS sequence"/>
</dbReference>
<feature type="compositionally biased region" description="Basic and acidic residues" evidence="1">
    <location>
        <begin position="113"/>
        <end position="145"/>
    </location>
</feature>
<dbReference type="AlphaFoldDB" id="A0A5J4VB24"/>
<feature type="region of interest" description="Disordered" evidence="1">
    <location>
        <begin position="326"/>
        <end position="458"/>
    </location>
</feature>
<feature type="compositionally biased region" description="Low complexity" evidence="1">
    <location>
        <begin position="418"/>
        <end position="452"/>
    </location>
</feature>